<reference evidence="1" key="1">
    <citation type="submission" date="2021-01" db="EMBL/GenBank/DDBJ databases">
        <authorList>
            <consortium name="Genoscope - CEA"/>
            <person name="William W."/>
        </authorList>
    </citation>
    <scope>NUCLEOTIDE SEQUENCE</scope>
</reference>
<organism evidence="1">
    <name type="scientific">Brassica napus</name>
    <name type="common">Rape</name>
    <dbReference type="NCBI Taxonomy" id="3708"/>
    <lineage>
        <taxon>Eukaryota</taxon>
        <taxon>Viridiplantae</taxon>
        <taxon>Streptophyta</taxon>
        <taxon>Embryophyta</taxon>
        <taxon>Tracheophyta</taxon>
        <taxon>Spermatophyta</taxon>
        <taxon>Magnoliopsida</taxon>
        <taxon>eudicotyledons</taxon>
        <taxon>Gunneridae</taxon>
        <taxon>Pentapetalae</taxon>
        <taxon>rosids</taxon>
        <taxon>malvids</taxon>
        <taxon>Brassicales</taxon>
        <taxon>Brassicaceae</taxon>
        <taxon>Brassiceae</taxon>
        <taxon>Brassica</taxon>
    </lineage>
</organism>
<evidence type="ECO:0000313" key="1">
    <source>
        <dbReference type="EMBL" id="CAF2044877.1"/>
    </source>
</evidence>
<dbReference type="Proteomes" id="UP001295469">
    <property type="component" value="Chromosome A09"/>
</dbReference>
<name>A0A816P9B1_BRANA</name>
<gene>
    <name evidence="1" type="ORF">DARMORV10_A09P36940.1</name>
</gene>
<dbReference type="AlphaFoldDB" id="A0A816P9B1"/>
<accession>A0A816P9B1</accession>
<dbReference type="EMBL" id="HG994363">
    <property type="protein sequence ID" value="CAF2044877.1"/>
    <property type="molecule type" value="Genomic_DNA"/>
</dbReference>
<proteinExistence type="predicted"/>
<sequence length="113" mass="13044">MIYKIKRLFSNQPEFHLRGDSGESWRDSPYQNARFELQSASGNYFSVHRILTGALQFDSLPQSLNRINPSVSLAIANPNRSQRQQPHRFNLSRVSPSVIEIFITRLEPINRTS</sequence>
<protein>
    <submittedName>
        <fullName evidence="1">(rape) hypothetical protein</fullName>
    </submittedName>
</protein>